<dbReference type="Proteomes" id="UP000095287">
    <property type="component" value="Unplaced"/>
</dbReference>
<dbReference type="InterPro" id="IPR000719">
    <property type="entry name" value="Prot_kinase_dom"/>
</dbReference>
<reference evidence="14" key="1">
    <citation type="submission" date="2016-11" db="UniProtKB">
        <authorList>
            <consortium name="WormBaseParasite"/>
        </authorList>
    </citation>
    <scope>IDENTIFICATION</scope>
</reference>
<dbReference type="AlphaFoldDB" id="A0A1I7Y050"/>
<evidence type="ECO:0000256" key="5">
    <source>
        <dbReference type="ARBA" id="ARBA00022741"/>
    </source>
</evidence>
<dbReference type="WBParaSite" id="L893_g11287.t1">
    <property type="protein sequence ID" value="L893_g11287.t1"/>
    <property type="gene ID" value="L893_g11287"/>
</dbReference>
<comment type="catalytic activity">
    <reaction evidence="8">
        <text>L-threonyl-[protein] + ATP = O-phospho-L-threonyl-[protein] + ADP + H(+)</text>
        <dbReference type="Rhea" id="RHEA:46608"/>
        <dbReference type="Rhea" id="RHEA-COMP:11060"/>
        <dbReference type="Rhea" id="RHEA-COMP:11605"/>
        <dbReference type="ChEBI" id="CHEBI:15378"/>
        <dbReference type="ChEBI" id="CHEBI:30013"/>
        <dbReference type="ChEBI" id="CHEBI:30616"/>
        <dbReference type="ChEBI" id="CHEBI:61977"/>
        <dbReference type="ChEBI" id="CHEBI:456216"/>
        <dbReference type="EC" id="2.7.11.1"/>
    </reaction>
</comment>
<dbReference type="PROSITE" id="PS00108">
    <property type="entry name" value="PROTEIN_KINASE_ST"/>
    <property type="match status" value="1"/>
</dbReference>
<dbReference type="PROSITE" id="PS00107">
    <property type="entry name" value="PROTEIN_KINASE_ATP"/>
    <property type="match status" value="1"/>
</dbReference>
<keyword evidence="7 10" id="KW-0067">ATP-binding</keyword>
<dbReference type="InterPro" id="IPR008271">
    <property type="entry name" value="Ser/Thr_kinase_AS"/>
</dbReference>
<dbReference type="InterPro" id="IPR017441">
    <property type="entry name" value="Protein_kinase_ATP_BS"/>
</dbReference>
<evidence type="ECO:0000256" key="7">
    <source>
        <dbReference type="ARBA" id="ARBA00022840"/>
    </source>
</evidence>
<feature type="binding site" evidence="10">
    <location>
        <position position="37"/>
    </location>
    <ligand>
        <name>ATP</name>
        <dbReference type="ChEBI" id="CHEBI:30616"/>
    </ligand>
</feature>
<organism evidence="13 14">
    <name type="scientific">Steinernema glaseri</name>
    <dbReference type="NCBI Taxonomy" id="37863"/>
    <lineage>
        <taxon>Eukaryota</taxon>
        <taxon>Metazoa</taxon>
        <taxon>Ecdysozoa</taxon>
        <taxon>Nematoda</taxon>
        <taxon>Chromadorea</taxon>
        <taxon>Rhabditida</taxon>
        <taxon>Tylenchina</taxon>
        <taxon>Panagrolaimomorpha</taxon>
        <taxon>Strongyloidoidea</taxon>
        <taxon>Steinernematidae</taxon>
        <taxon>Steinernema</taxon>
    </lineage>
</organism>
<comment type="catalytic activity">
    <reaction evidence="9">
        <text>L-seryl-[protein] + ATP = O-phospho-L-seryl-[protein] + ADP + H(+)</text>
        <dbReference type="Rhea" id="RHEA:17989"/>
        <dbReference type="Rhea" id="RHEA-COMP:9863"/>
        <dbReference type="Rhea" id="RHEA-COMP:11604"/>
        <dbReference type="ChEBI" id="CHEBI:15378"/>
        <dbReference type="ChEBI" id="CHEBI:29999"/>
        <dbReference type="ChEBI" id="CHEBI:30616"/>
        <dbReference type="ChEBI" id="CHEBI:83421"/>
        <dbReference type="ChEBI" id="CHEBI:456216"/>
        <dbReference type="EC" id="2.7.11.1"/>
    </reaction>
</comment>
<dbReference type="SUPFAM" id="SSF56112">
    <property type="entry name" value="Protein kinase-like (PK-like)"/>
    <property type="match status" value="2"/>
</dbReference>
<dbReference type="InterPro" id="IPR011009">
    <property type="entry name" value="Kinase-like_dom_sf"/>
</dbReference>
<dbReference type="GO" id="GO:0005524">
    <property type="term" value="F:ATP binding"/>
    <property type="evidence" value="ECO:0007669"/>
    <property type="project" value="UniProtKB-UniRule"/>
</dbReference>
<name>A0A1I7Y050_9BILA</name>
<dbReference type="SMART" id="SM00220">
    <property type="entry name" value="S_TKc"/>
    <property type="match status" value="1"/>
</dbReference>
<evidence type="ECO:0000256" key="11">
    <source>
        <dbReference type="RuleBase" id="RU000304"/>
    </source>
</evidence>
<evidence type="ECO:0000259" key="12">
    <source>
        <dbReference type="PROSITE" id="PS50011"/>
    </source>
</evidence>
<evidence type="ECO:0000256" key="6">
    <source>
        <dbReference type="ARBA" id="ARBA00022777"/>
    </source>
</evidence>
<feature type="domain" description="Protein kinase" evidence="12">
    <location>
        <begin position="8"/>
        <end position="271"/>
    </location>
</feature>
<dbReference type="PANTHER" id="PTHR44899">
    <property type="entry name" value="CAMK FAMILY PROTEIN KINASE"/>
    <property type="match status" value="1"/>
</dbReference>
<dbReference type="PIRSF" id="PIRSF000654">
    <property type="entry name" value="Integrin-linked_kinase"/>
    <property type="match status" value="1"/>
</dbReference>
<evidence type="ECO:0000313" key="14">
    <source>
        <dbReference type="WBParaSite" id="L893_g11287.t1"/>
    </source>
</evidence>
<evidence type="ECO:0000256" key="10">
    <source>
        <dbReference type="PROSITE-ProRule" id="PRU10141"/>
    </source>
</evidence>
<dbReference type="Pfam" id="PF00069">
    <property type="entry name" value="Pkinase"/>
    <property type="match status" value="1"/>
</dbReference>
<evidence type="ECO:0000256" key="9">
    <source>
        <dbReference type="ARBA" id="ARBA00048679"/>
    </source>
</evidence>
<evidence type="ECO:0000256" key="2">
    <source>
        <dbReference type="ARBA" id="ARBA00012513"/>
    </source>
</evidence>
<evidence type="ECO:0000256" key="4">
    <source>
        <dbReference type="ARBA" id="ARBA00022679"/>
    </source>
</evidence>
<dbReference type="Gene3D" id="1.10.510.10">
    <property type="entry name" value="Transferase(Phosphotransferase) domain 1"/>
    <property type="match status" value="2"/>
</dbReference>
<keyword evidence="3 11" id="KW-0723">Serine/threonine-protein kinase</keyword>
<dbReference type="InterPro" id="IPR051131">
    <property type="entry name" value="NEK_Ser/Thr_kinase_NIMA"/>
</dbReference>
<accession>A0A1I7Y050</accession>
<dbReference type="EC" id="2.7.11.1" evidence="2"/>
<dbReference type="GO" id="GO:0004674">
    <property type="term" value="F:protein serine/threonine kinase activity"/>
    <property type="evidence" value="ECO:0007669"/>
    <property type="project" value="UniProtKB-KW"/>
</dbReference>
<dbReference type="PROSITE" id="PS50011">
    <property type="entry name" value="PROTEIN_KINASE_DOM"/>
    <property type="match status" value="1"/>
</dbReference>
<sequence>MSSYKDLYIDEEFIGSGNFSSVYRALNQVNGQVVALKKVDLGQINEPKALEDCLKETKILLLLNHENIVRCYSSFLEKGMLVVVLELADQGDLMSVISEHKTRRQLMREEEIWNYFVQIMRGIDYMHSRRVMHRDIKPANVFLTATGTVKLGDLGLSRVFSAKTNAALSIVGTPYYMSPERIDESAYDFKSDIWSLGCMLYEMAALQSPFYADKKNYSDIWSLGCMLYEMAALQSPFYADKKNYVSLCSKIKFCEYPPIPADVYSKQVREQ</sequence>
<evidence type="ECO:0000313" key="13">
    <source>
        <dbReference type="Proteomes" id="UP000095287"/>
    </source>
</evidence>
<evidence type="ECO:0000256" key="1">
    <source>
        <dbReference type="ARBA" id="ARBA00010886"/>
    </source>
</evidence>
<evidence type="ECO:0000256" key="3">
    <source>
        <dbReference type="ARBA" id="ARBA00022527"/>
    </source>
</evidence>
<evidence type="ECO:0000256" key="8">
    <source>
        <dbReference type="ARBA" id="ARBA00047899"/>
    </source>
</evidence>
<keyword evidence="5 10" id="KW-0547">Nucleotide-binding</keyword>
<keyword evidence="13" id="KW-1185">Reference proteome</keyword>
<keyword evidence="6" id="KW-0418">Kinase</keyword>
<protein>
    <recommendedName>
        <fullName evidence="2">non-specific serine/threonine protein kinase</fullName>
        <ecNumber evidence="2">2.7.11.1</ecNumber>
    </recommendedName>
</protein>
<comment type="similarity">
    <text evidence="1">Belongs to the protein kinase superfamily. NEK Ser/Thr protein kinase family. NIMA subfamily.</text>
</comment>
<dbReference type="PANTHER" id="PTHR44899:SF3">
    <property type="entry name" value="SERINE_THREONINE-PROTEIN KINASE NEK1"/>
    <property type="match status" value="1"/>
</dbReference>
<keyword evidence="4" id="KW-0808">Transferase</keyword>
<proteinExistence type="inferred from homology"/>